<evidence type="ECO:0000256" key="1">
    <source>
        <dbReference type="ARBA" id="ARBA00004123"/>
    </source>
</evidence>
<evidence type="ECO:0000256" key="5">
    <source>
        <dbReference type="SAM" id="MobiDB-lite"/>
    </source>
</evidence>
<keyword evidence="3" id="KW-0804">Transcription</keyword>
<evidence type="ECO:0000313" key="7">
    <source>
        <dbReference type="Proteomes" id="UP000822688"/>
    </source>
</evidence>
<evidence type="ECO:0000256" key="2">
    <source>
        <dbReference type="ARBA" id="ARBA00023015"/>
    </source>
</evidence>
<sequence>MMVPIQRGPRVNLQDFKARMVKILGQVKEKQYSSLLSSYLLSRLSKEELDRLVPSTIGKENVVLHNSYVRAIINNVTCADPPPPPASFSDFSKPLKGVRRKPSFAGSDEEPTSVSAGAQGGRSNGDAFGISPRKGRSVIRKGAERPSPLGSLRADAAFALDDEGGRSTENGHVGGPDLLRPLQSSQQSAEQPEEWQGSHPAKRARHEDGRVQDGKGEGEGEGAGADVEQEEEDEDVGTIWLSSSDVKVPLGIPFCRPSAGGARVAPPAAMPAGPLTLSMLGYALEDDECSGNALPSPAEIQQRVQMGACLDSRLEGCDDESVLVIRAALEMHLQRILEYVVEQSRVKRSSHREGLGKGSGASSHAEKAGSGDDEQAQDSISPLDLYVAMDLDHSKLGMNWSILLEKILLRAFWDQ</sequence>
<dbReference type="GO" id="GO:0006357">
    <property type="term" value="P:regulation of transcription by RNA polymerase II"/>
    <property type="evidence" value="ECO:0007669"/>
    <property type="project" value="TreeGrafter"/>
</dbReference>
<dbReference type="PANTHER" id="PTHR21277">
    <property type="entry name" value="TRANSCRIPTIONAL ADAPTER 1"/>
    <property type="match status" value="1"/>
</dbReference>
<feature type="region of interest" description="Disordered" evidence="5">
    <location>
        <begin position="162"/>
        <end position="235"/>
    </location>
</feature>
<feature type="region of interest" description="Disordered" evidence="5">
    <location>
        <begin position="350"/>
        <end position="377"/>
    </location>
</feature>
<protein>
    <submittedName>
        <fullName evidence="6">Uncharacterized protein</fullName>
    </submittedName>
</protein>
<dbReference type="Pfam" id="PF12767">
    <property type="entry name" value="SAGA-Tad1"/>
    <property type="match status" value="1"/>
</dbReference>
<dbReference type="Proteomes" id="UP000822688">
    <property type="component" value="Chromosome 1"/>
</dbReference>
<comment type="caution">
    <text evidence="6">The sequence shown here is derived from an EMBL/GenBank/DDBJ whole genome shotgun (WGS) entry which is preliminary data.</text>
</comment>
<dbReference type="PANTHER" id="PTHR21277:SF5">
    <property type="entry name" value="TRANSCRIPTIONAL ADAPTER 1"/>
    <property type="match status" value="1"/>
</dbReference>
<dbReference type="GO" id="GO:0000124">
    <property type="term" value="C:SAGA complex"/>
    <property type="evidence" value="ECO:0007669"/>
    <property type="project" value="TreeGrafter"/>
</dbReference>
<accession>A0A8T0JA35</accession>
<feature type="compositionally biased region" description="Basic and acidic residues" evidence="5">
    <location>
        <begin position="205"/>
        <end position="218"/>
    </location>
</feature>
<dbReference type="GO" id="GO:0003713">
    <property type="term" value="F:transcription coactivator activity"/>
    <property type="evidence" value="ECO:0007669"/>
    <property type="project" value="TreeGrafter"/>
</dbReference>
<dbReference type="AlphaFoldDB" id="A0A8T0JA35"/>
<proteinExistence type="predicted"/>
<evidence type="ECO:0000256" key="4">
    <source>
        <dbReference type="ARBA" id="ARBA00023242"/>
    </source>
</evidence>
<gene>
    <name evidence="6" type="ORF">KC19_1G279800</name>
</gene>
<dbReference type="EMBL" id="CM026421">
    <property type="protein sequence ID" value="KAG0592770.1"/>
    <property type="molecule type" value="Genomic_DNA"/>
</dbReference>
<feature type="region of interest" description="Disordered" evidence="5">
    <location>
        <begin position="79"/>
        <end position="150"/>
    </location>
</feature>
<organism evidence="6 7">
    <name type="scientific">Ceratodon purpureus</name>
    <name type="common">Fire moss</name>
    <name type="synonym">Dicranum purpureum</name>
    <dbReference type="NCBI Taxonomy" id="3225"/>
    <lineage>
        <taxon>Eukaryota</taxon>
        <taxon>Viridiplantae</taxon>
        <taxon>Streptophyta</taxon>
        <taxon>Embryophyta</taxon>
        <taxon>Bryophyta</taxon>
        <taxon>Bryophytina</taxon>
        <taxon>Bryopsida</taxon>
        <taxon>Dicranidae</taxon>
        <taxon>Pseudoditrichales</taxon>
        <taxon>Ditrichaceae</taxon>
        <taxon>Ceratodon</taxon>
    </lineage>
</organism>
<name>A0A8T0JA35_CERPU</name>
<evidence type="ECO:0000256" key="3">
    <source>
        <dbReference type="ARBA" id="ARBA00023163"/>
    </source>
</evidence>
<keyword evidence="7" id="KW-1185">Reference proteome</keyword>
<evidence type="ECO:0000313" key="6">
    <source>
        <dbReference type="EMBL" id="KAG0592770.1"/>
    </source>
</evidence>
<keyword evidence="4" id="KW-0539">Nucleus</keyword>
<comment type="subcellular location">
    <subcellularLocation>
        <location evidence="1">Nucleus</location>
    </subcellularLocation>
</comment>
<dbReference type="GO" id="GO:0005634">
    <property type="term" value="C:nucleus"/>
    <property type="evidence" value="ECO:0007669"/>
    <property type="project" value="UniProtKB-SubCell"/>
</dbReference>
<keyword evidence="2" id="KW-0805">Transcription regulation</keyword>
<dbReference type="InterPro" id="IPR024738">
    <property type="entry name" value="Hfi1/Tada1"/>
</dbReference>
<reference evidence="6" key="1">
    <citation type="submission" date="2020-06" db="EMBL/GenBank/DDBJ databases">
        <title>WGS assembly of Ceratodon purpureus strain R40.</title>
        <authorList>
            <person name="Carey S.B."/>
            <person name="Jenkins J."/>
            <person name="Shu S."/>
            <person name="Lovell J.T."/>
            <person name="Sreedasyam A."/>
            <person name="Maumus F."/>
            <person name="Tiley G.P."/>
            <person name="Fernandez-Pozo N."/>
            <person name="Barry K."/>
            <person name="Chen C."/>
            <person name="Wang M."/>
            <person name="Lipzen A."/>
            <person name="Daum C."/>
            <person name="Saski C.A."/>
            <person name="Payton A.C."/>
            <person name="Mcbreen J.C."/>
            <person name="Conrad R.E."/>
            <person name="Kollar L.M."/>
            <person name="Olsson S."/>
            <person name="Huttunen S."/>
            <person name="Landis J.B."/>
            <person name="Wickett N.J."/>
            <person name="Johnson M.G."/>
            <person name="Rensing S.A."/>
            <person name="Grimwood J."/>
            <person name="Schmutz J."/>
            <person name="Mcdaniel S.F."/>
        </authorList>
    </citation>
    <scope>NUCLEOTIDE SEQUENCE</scope>
    <source>
        <strain evidence="6">R40</strain>
    </source>
</reference>